<feature type="region of interest" description="Disordered" evidence="2">
    <location>
        <begin position="1311"/>
        <end position="1338"/>
    </location>
</feature>
<keyword evidence="1" id="KW-0175">Coiled coil</keyword>
<feature type="region of interest" description="Disordered" evidence="2">
    <location>
        <begin position="1187"/>
        <end position="1216"/>
    </location>
</feature>
<feature type="region of interest" description="Disordered" evidence="2">
    <location>
        <begin position="240"/>
        <end position="265"/>
    </location>
</feature>
<dbReference type="RefSeq" id="YP_009799521.1">
    <property type="nucleotide sequence ID" value="NC_047945.1"/>
</dbReference>
<feature type="compositionally biased region" description="Basic and acidic residues" evidence="2">
    <location>
        <begin position="1144"/>
        <end position="1167"/>
    </location>
</feature>
<reference evidence="3 4" key="1">
    <citation type="submission" date="2018-03" db="EMBL/GenBank/DDBJ databases">
        <title>Isolation, the biological characteristics and genomics of two new strains of lysate Staphylococcus aureus phage.</title>
        <authorList>
            <person name="Jin X."/>
            <person name="Zhang C."/>
        </authorList>
    </citation>
    <scope>NUCLEOTIDE SEQUENCE [LARGE SCALE GENOMIC DNA]</scope>
</reference>
<dbReference type="InterPro" id="IPR023346">
    <property type="entry name" value="Lysozyme-like_dom_sf"/>
</dbReference>
<feature type="region of interest" description="Disordered" evidence="2">
    <location>
        <begin position="829"/>
        <end position="851"/>
    </location>
</feature>
<feature type="region of interest" description="Disordered" evidence="2">
    <location>
        <begin position="175"/>
        <end position="204"/>
    </location>
</feature>
<dbReference type="GeneID" id="54990010"/>
<feature type="compositionally biased region" description="Basic and acidic residues" evidence="2">
    <location>
        <begin position="632"/>
        <end position="648"/>
    </location>
</feature>
<feature type="compositionally biased region" description="Gly residues" evidence="2">
    <location>
        <begin position="1314"/>
        <end position="1330"/>
    </location>
</feature>
<feature type="compositionally biased region" description="Basic and acidic residues" evidence="2">
    <location>
        <begin position="193"/>
        <end position="204"/>
    </location>
</feature>
<feature type="region of interest" description="Disordered" evidence="2">
    <location>
        <begin position="719"/>
        <end position="774"/>
    </location>
</feature>
<protein>
    <submittedName>
        <fullName evidence="3">Tail length tape-measure protein</fullName>
    </submittedName>
</protein>
<feature type="region of interest" description="Disordered" evidence="2">
    <location>
        <begin position="632"/>
        <end position="667"/>
    </location>
</feature>
<evidence type="ECO:0000313" key="4">
    <source>
        <dbReference type="Proteomes" id="UP000241797"/>
    </source>
</evidence>
<feature type="compositionally biased region" description="Polar residues" evidence="2">
    <location>
        <begin position="180"/>
        <end position="192"/>
    </location>
</feature>
<proteinExistence type="predicted"/>
<dbReference type="KEGG" id="vg:54990010"/>
<evidence type="ECO:0000256" key="2">
    <source>
        <dbReference type="SAM" id="MobiDB-lite"/>
    </source>
</evidence>
<dbReference type="EMBL" id="MH078572">
    <property type="protein sequence ID" value="AVP40437.1"/>
    <property type="molecule type" value="Genomic_DNA"/>
</dbReference>
<feature type="compositionally biased region" description="Polar residues" evidence="2">
    <location>
        <begin position="649"/>
        <end position="667"/>
    </location>
</feature>
<keyword evidence="4" id="KW-1185">Reference proteome</keyword>
<feature type="compositionally biased region" description="Basic and acidic residues" evidence="2">
    <location>
        <begin position="240"/>
        <end position="250"/>
    </location>
</feature>
<dbReference type="Gene3D" id="1.10.530.10">
    <property type="match status" value="1"/>
</dbReference>
<dbReference type="Proteomes" id="UP000241797">
    <property type="component" value="Segment"/>
</dbReference>
<sequence length="1406" mass="150743">MAMNETYNLTINGDGSKLNKELETILTNLKAIENQNMSKPLKDYEQKIRKAVDLNKQLQKIMSKNEGNTIVSSKDMNSSLKITQEMTKHMKDLQGVLQDVQKTGLSKGIKADYDMLHQTLNGLNGTMNQTIKQQKEFNGLKTTRDPNVQAMIKDWERLGKMPKEYEKSMKSIDKTKEANKTLNKQRNRITSANERERRDGKYSARDGAEVAKALNQDYDQYRNELKKAKASLKELRKKQDDIAKNQEKANTDYSSNKIGENEHREQTAYNSALSSQYDKEIKEREKYVSNLKSMTKDLGNNGATRQQFEQGRVARSRDTFLGTALERAPSIASHATMGVGGALGLQYAQGKSSLEGIRGEEIALGQQTGASDYSSLRKNLFQASDDRGLGFKPSELVKMSSQAMQAIGDKGLPNQEEITTELATGARGMGVADTDSYLKSMTDIMHSGGIDDDVDLKQFQKTVSGGIKESGMKAQADEQLKALSSMSNAMGAQRELSTGDLNSIASLQGTFAESGNKALQGEKGANALTQIQQGLSNAYQDPGMRNIMGFGSEYTGVTGAWQQRRDLGDPSKLGENLSQFMGFYGTATPEQEAATGMGLMDNFGLSGQQAEEIMKLYDKGELSEEELGKKVKEYQDSSEIDKNNKDQSEQQQGQDNKNQSRQEAQSQALYESTGALRNFQGMLAGLNPVFYQIMVAGEALVASMASSAAMMGGAYGMKRAGGSANRRGSSMTRQRADKNNKSGKGTNLGGTPRGRKRAGGKSDEKSSGSSGIVDGGMMSGMMMGGMMGNPFGGGDTQEGGQRKGMLGKIGQAGGRMARFGMMPMMMGSMMSGGQTGGQTDEQGNPTGGSSMGSMATMMMQMMAMEALMNGGIGKLGDLGKKGFEKGKGVYGKGKDTYKKGGAKRLGKKAKFKFLKGDRALRGFPNMAKGKLGDLAKSQKVSKVESVLGKGFDKAKGFGKRGFGKLSSFGGQSPTGTMSKTLDMGKKGFGKLKDNSKIGKGLGVGTKMLKRAGWIGAGVSALDIGSSLVTGDKEGASKKFGDTVGGVVDPLGLGYGNGIKDSAEGMADRAQNSKGLFGKDGLVDFSWSNGDKDGKGGFGDSVVGKPVMGAVNGIKSFFGGGDKAKGGGGGGGSSMGNPYGTSDLKGNENKKKKMTAEELRQKNNKSESENLNMFKNLLTRWEQSIQEAKGLDTGGDSSDSGDLGSGEGSDKKKSPEEWKDDIRKAAKAMGVNVSEADVNGIASLIKNESGGDPKIQQQIQDINSGGNEAQGLLQYVPSTFDAYKVKGNEDIHNGYDQLLAFFNNKNWKQDYNPNGGWGPTGGTRKGGGGGKDWSSEPSYTNRSMATLQNQQATMTQPTSSNTANVSVSINITGGDSPTETAQAVRDRLDSYFDSSDFDIFQNNYRRT</sequence>
<accession>A0A2P1MXY5</accession>
<evidence type="ECO:0000256" key="1">
    <source>
        <dbReference type="SAM" id="Coils"/>
    </source>
</evidence>
<dbReference type="SUPFAM" id="SSF53955">
    <property type="entry name" value="Lysozyme-like"/>
    <property type="match status" value="1"/>
</dbReference>
<name>A0A2P1MXY5_9CAUD</name>
<feature type="coiled-coil region" evidence="1">
    <location>
        <begin position="15"/>
        <end position="64"/>
    </location>
</feature>
<organism evidence="3 4">
    <name type="scientific">Staphylococcus phage phiSA_BS1</name>
    <dbReference type="NCBI Taxonomy" id="2126734"/>
    <lineage>
        <taxon>Viruses</taxon>
        <taxon>Duplodnaviria</taxon>
        <taxon>Heunggongvirae</taxon>
        <taxon>Uroviricota</taxon>
        <taxon>Caudoviricetes</taxon>
        <taxon>Herelleviridae</taxon>
        <taxon>Twortvirinae</taxon>
        <taxon>Baoshanvirus</taxon>
        <taxon>Baoshanvirus BS1</taxon>
    </lineage>
</organism>
<feature type="region of interest" description="Disordered" evidence="2">
    <location>
        <begin position="1125"/>
        <end position="1169"/>
    </location>
</feature>
<evidence type="ECO:0000313" key="3">
    <source>
        <dbReference type="EMBL" id="AVP40437.1"/>
    </source>
</evidence>
<feature type="compositionally biased region" description="Basic and acidic residues" evidence="2">
    <location>
        <begin position="1207"/>
        <end position="1216"/>
    </location>
</feature>